<evidence type="ECO:0000313" key="4">
    <source>
        <dbReference type="EMBL" id="KAJ0195595.1"/>
    </source>
</evidence>
<dbReference type="InterPro" id="IPR012337">
    <property type="entry name" value="RNaseH-like_sf"/>
</dbReference>
<dbReference type="Pfam" id="PF22936">
    <property type="entry name" value="Pol_BBD"/>
    <property type="match status" value="1"/>
</dbReference>
<dbReference type="InterPro" id="IPR039537">
    <property type="entry name" value="Retrotran_Ty1/copia-like"/>
</dbReference>
<dbReference type="GO" id="GO:0008233">
    <property type="term" value="F:peptidase activity"/>
    <property type="evidence" value="ECO:0007669"/>
    <property type="project" value="UniProtKB-KW"/>
</dbReference>
<keyword evidence="5" id="KW-1185">Reference proteome</keyword>
<keyword evidence="1" id="KW-0378">Hydrolase</keyword>
<feature type="region of interest" description="Disordered" evidence="2">
    <location>
        <begin position="84"/>
        <end position="122"/>
    </location>
</feature>
<dbReference type="Proteomes" id="UP000235145">
    <property type="component" value="Unassembled WGS sequence"/>
</dbReference>
<organism evidence="4 5">
    <name type="scientific">Lactuca sativa</name>
    <name type="common">Garden lettuce</name>
    <dbReference type="NCBI Taxonomy" id="4236"/>
    <lineage>
        <taxon>Eukaryota</taxon>
        <taxon>Viridiplantae</taxon>
        <taxon>Streptophyta</taxon>
        <taxon>Embryophyta</taxon>
        <taxon>Tracheophyta</taxon>
        <taxon>Spermatophyta</taxon>
        <taxon>Magnoliopsida</taxon>
        <taxon>eudicotyledons</taxon>
        <taxon>Gunneridae</taxon>
        <taxon>Pentapetalae</taxon>
        <taxon>asterids</taxon>
        <taxon>campanulids</taxon>
        <taxon>Asterales</taxon>
        <taxon>Asteraceae</taxon>
        <taxon>Cichorioideae</taxon>
        <taxon>Cichorieae</taxon>
        <taxon>Lactucinae</taxon>
        <taxon>Lactuca</taxon>
    </lineage>
</organism>
<dbReference type="PROSITE" id="PS50994">
    <property type="entry name" value="INTEGRASE"/>
    <property type="match status" value="1"/>
</dbReference>
<evidence type="ECO:0000256" key="2">
    <source>
        <dbReference type="SAM" id="MobiDB-lite"/>
    </source>
</evidence>
<dbReference type="Pfam" id="PF00665">
    <property type="entry name" value="rve"/>
    <property type="match status" value="1"/>
</dbReference>
<protein>
    <recommendedName>
        <fullName evidence="3">Integrase catalytic domain-containing protein</fullName>
    </recommendedName>
</protein>
<dbReference type="PANTHER" id="PTHR42648:SF27">
    <property type="entry name" value="RNA-DIRECTED DNA POLYMERASE"/>
    <property type="match status" value="1"/>
</dbReference>
<feature type="domain" description="Integrase catalytic" evidence="3">
    <location>
        <begin position="355"/>
        <end position="469"/>
    </location>
</feature>
<dbReference type="InterPro" id="IPR025724">
    <property type="entry name" value="GAG-pre-integrase_dom"/>
</dbReference>
<sequence length="469" mass="53650">MRALHAMKMEENANVSIHVDKVESYMDKLERLGSPYSQDLATNIILNSLPKSYNAFIINHNMNGWEKPISELHGMLKTAEKNIPRKEKSRITKEITSREGHKLERENESKLTKTHHPKGRKRLPKTTHALSVELSGIGKGIVLKLKNKKAGEGPSIISTLMIEMGLFTFSSNTWVLDIDCGTHICNSLHGFKKSRELKTDVMVLHVGNGAQVAVQEIGHFDLHLPSGLYRALNNVCLITSIARNIVSVSYLRKSGYDFKFIDDNIHSFLKGIFYFEARPINAIYELNLDDTSNNKSLYHVNTKRLKPNLNQTYLWHCRLGHINKKHIYQIQKSGLLGENDIDSFDICESCLCGKITKSPFFGTSERASVLLGIIHTNVCGPFKTMSRYGERYNITFTDDYNRFGYVYLMRHKHEAFENFKLFQSEVENQLDKTIKILRSDRGGEYLSQEFQDHLRSRGIISQLTPPRTP</sequence>
<name>A0A9R1X041_LACSA</name>
<proteinExistence type="predicted"/>
<evidence type="ECO:0000313" key="5">
    <source>
        <dbReference type="Proteomes" id="UP000235145"/>
    </source>
</evidence>
<dbReference type="AlphaFoldDB" id="A0A9R1X041"/>
<dbReference type="SUPFAM" id="SSF53098">
    <property type="entry name" value="Ribonuclease H-like"/>
    <property type="match status" value="1"/>
</dbReference>
<dbReference type="GO" id="GO:0015074">
    <property type="term" value="P:DNA integration"/>
    <property type="evidence" value="ECO:0007669"/>
    <property type="project" value="InterPro"/>
</dbReference>
<dbReference type="InterPro" id="IPR001584">
    <property type="entry name" value="Integrase_cat-core"/>
</dbReference>
<dbReference type="Pfam" id="PF13976">
    <property type="entry name" value="gag_pre-integrs"/>
    <property type="match status" value="1"/>
</dbReference>
<evidence type="ECO:0000259" key="3">
    <source>
        <dbReference type="PROSITE" id="PS50994"/>
    </source>
</evidence>
<dbReference type="GO" id="GO:0006508">
    <property type="term" value="P:proteolysis"/>
    <property type="evidence" value="ECO:0007669"/>
    <property type="project" value="UniProtKB-KW"/>
</dbReference>
<dbReference type="Gene3D" id="3.30.420.10">
    <property type="entry name" value="Ribonuclease H-like superfamily/Ribonuclease H"/>
    <property type="match status" value="1"/>
</dbReference>
<feature type="compositionally biased region" description="Basic residues" evidence="2">
    <location>
        <begin position="112"/>
        <end position="122"/>
    </location>
</feature>
<dbReference type="Pfam" id="PF14223">
    <property type="entry name" value="Retrotran_gag_2"/>
    <property type="match status" value="1"/>
</dbReference>
<keyword evidence="1" id="KW-0645">Protease</keyword>
<accession>A0A9R1X041</accession>
<dbReference type="EMBL" id="NBSK02000007">
    <property type="protein sequence ID" value="KAJ0195595.1"/>
    <property type="molecule type" value="Genomic_DNA"/>
</dbReference>
<feature type="compositionally biased region" description="Basic and acidic residues" evidence="2">
    <location>
        <begin position="84"/>
        <end position="111"/>
    </location>
</feature>
<dbReference type="InterPro" id="IPR036397">
    <property type="entry name" value="RNaseH_sf"/>
</dbReference>
<reference evidence="4 5" key="1">
    <citation type="journal article" date="2017" name="Nat. Commun.">
        <title>Genome assembly with in vitro proximity ligation data and whole-genome triplication in lettuce.</title>
        <authorList>
            <person name="Reyes-Chin-Wo S."/>
            <person name="Wang Z."/>
            <person name="Yang X."/>
            <person name="Kozik A."/>
            <person name="Arikit S."/>
            <person name="Song C."/>
            <person name="Xia L."/>
            <person name="Froenicke L."/>
            <person name="Lavelle D.O."/>
            <person name="Truco M.J."/>
            <person name="Xia R."/>
            <person name="Zhu S."/>
            <person name="Xu C."/>
            <person name="Xu H."/>
            <person name="Xu X."/>
            <person name="Cox K."/>
            <person name="Korf I."/>
            <person name="Meyers B.C."/>
            <person name="Michelmore R.W."/>
        </authorList>
    </citation>
    <scope>NUCLEOTIDE SEQUENCE [LARGE SCALE GENOMIC DNA]</scope>
    <source>
        <strain evidence="5">cv. Salinas</strain>
        <tissue evidence="4">Seedlings</tissue>
    </source>
</reference>
<evidence type="ECO:0000256" key="1">
    <source>
        <dbReference type="ARBA" id="ARBA00022670"/>
    </source>
</evidence>
<dbReference type="GO" id="GO:0003676">
    <property type="term" value="F:nucleic acid binding"/>
    <property type="evidence" value="ECO:0007669"/>
    <property type="project" value="InterPro"/>
</dbReference>
<comment type="caution">
    <text evidence="4">The sequence shown here is derived from an EMBL/GenBank/DDBJ whole genome shotgun (WGS) entry which is preliminary data.</text>
</comment>
<dbReference type="PANTHER" id="PTHR42648">
    <property type="entry name" value="TRANSPOSASE, PUTATIVE-RELATED"/>
    <property type="match status" value="1"/>
</dbReference>
<dbReference type="InterPro" id="IPR054722">
    <property type="entry name" value="PolX-like_BBD"/>
</dbReference>
<gene>
    <name evidence="4" type="ORF">LSAT_V11C700371250</name>
</gene>